<dbReference type="InParanoid" id="A0A1Y2GE55"/>
<feature type="transmembrane region" description="Helical" evidence="1">
    <location>
        <begin position="34"/>
        <end position="56"/>
    </location>
</feature>
<sequence length="180" mass="20238">MPMPCSIKLVSSPSTFMALNNVYMSCTISSCQDVIMYTIVIVAIIDAVIFIDHSLWLEESLEKHFRCEFQLMSHVRNGDCTFCICHLEFFFFFFCSHSASSCLVECAAIEDCAFKAFKTTSCKMNISILTIPLQHCSLIPHSLSILELAIAKHTRRKKSSIEPTVSKCSLGVYLKGLRSN</sequence>
<evidence type="ECO:0000256" key="1">
    <source>
        <dbReference type="SAM" id="Phobius"/>
    </source>
</evidence>
<organism evidence="2 3">
    <name type="scientific">Lobosporangium transversale</name>
    <dbReference type="NCBI Taxonomy" id="64571"/>
    <lineage>
        <taxon>Eukaryota</taxon>
        <taxon>Fungi</taxon>
        <taxon>Fungi incertae sedis</taxon>
        <taxon>Mucoromycota</taxon>
        <taxon>Mortierellomycotina</taxon>
        <taxon>Mortierellomycetes</taxon>
        <taxon>Mortierellales</taxon>
        <taxon>Mortierellaceae</taxon>
        <taxon>Lobosporangium</taxon>
    </lineage>
</organism>
<dbReference type="Proteomes" id="UP000193648">
    <property type="component" value="Unassembled WGS sequence"/>
</dbReference>
<comment type="caution">
    <text evidence="2">The sequence shown here is derived from an EMBL/GenBank/DDBJ whole genome shotgun (WGS) entry which is preliminary data.</text>
</comment>
<dbReference type="RefSeq" id="XP_021878376.1">
    <property type="nucleotide sequence ID" value="XM_022029449.1"/>
</dbReference>
<keyword evidence="3" id="KW-1185">Reference proteome</keyword>
<gene>
    <name evidence="2" type="ORF">BCR41DRAFT_411420</name>
</gene>
<reference evidence="2 3" key="1">
    <citation type="submission" date="2016-07" db="EMBL/GenBank/DDBJ databases">
        <title>Pervasive Adenine N6-methylation of Active Genes in Fungi.</title>
        <authorList>
            <consortium name="DOE Joint Genome Institute"/>
            <person name="Mondo S.J."/>
            <person name="Dannebaum R.O."/>
            <person name="Kuo R.C."/>
            <person name="Labutti K."/>
            <person name="Haridas S."/>
            <person name="Kuo A."/>
            <person name="Salamov A."/>
            <person name="Ahrendt S.R."/>
            <person name="Lipzen A."/>
            <person name="Sullivan W."/>
            <person name="Andreopoulos W.B."/>
            <person name="Clum A."/>
            <person name="Lindquist E."/>
            <person name="Daum C."/>
            <person name="Ramamoorthy G.K."/>
            <person name="Gryganskyi A."/>
            <person name="Culley D."/>
            <person name="Magnuson J.K."/>
            <person name="James T.Y."/>
            <person name="O'Malley M.A."/>
            <person name="Stajich J.E."/>
            <person name="Spatafora J.W."/>
            <person name="Visel A."/>
            <person name="Grigoriev I.V."/>
        </authorList>
    </citation>
    <scope>NUCLEOTIDE SEQUENCE [LARGE SCALE GENOMIC DNA]</scope>
    <source>
        <strain evidence="2 3">NRRL 3116</strain>
    </source>
</reference>
<keyword evidence="1" id="KW-1133">Transmembrane helix</keyword>
<keyword evidence="1" id="KW-0812">Transmembrane</keyword>
<evidence type="ECO:0000313" key="2">
    <source>
        <dbReference type="EMBL" id="ORZ08293.1"/>
    </source>
</evidence>
<name>A0A1Y2GE55_9FUNG</name>
<accession>A0A1Y2GE55</accession>
<dbReference type="AlphaFoldDB" id="A0A1Y2GE55"/>
<dbReference type="EMBL" id="MCFF01000038">
    <property type="protein sequence ID" value="ORZ08293.1"/>
    <property type="molecule type" value="Genomic_DNA"/>
</dbReference>
<evidence type="ECO:0000313" key="3">
    <source>
        <dbReference type="Proteomes" id="UP000193648"/>
    </source>
</evidence>
<proteinExistence type="predicted"/>
<keyword evidence="1" id="KW-0472">Membrane</keyword>
<protein>
    <submittedName>
        <fullName evidence="2">Uncharacterized protein</fullName>
    </submittedName>
</protein>
<dbReference type="GeneID" id="33571292"/>